<organism evidence="11 12">
    <name type="scientific">Mytilus galloprovincialis</name>
    <name type="common">Mediterranean mussel</name>
    <dbReference type="NCBI Taxonomy" id="29158"/>
    <lineage>
        <taxon>Eukaryota</taxon>
        <taxon>Metazoa</taxon>
        <taxon>Spiralia</taxon>
        <taxon>Lophotrochozoa</taxon>
        <taxon>Mollusca</taxon>
        <taxon>Bivalvia</taxon>
        <taxon>Autobranchia</taxon>
        <taxon>Pteriomorphia</taxon>
        <taxon>Mytilida</taxon>
        <taxon>Mytiloidea</taxon>
        <taxon>Mytilidae</taxon>
        <taxon>Mytilinae</taxon>
        <taxon>Mytilus</taxon>
    </lineage>
</organism>
<keyword evidence="5" id="KW-0325">Glycoprotein</keyword>
<feature type="binding site" evidence="7">
    <location>
        <position position="205"/>
    </location>
    <ligand>
        <name>ATP</name>
        <dbReference type="ChEBI" id="CHEBI:30616"/>
    </ligand>
</feature>
<sequence>MESQNVTNNGTQSVQKSVRQTNLNHSRGASVFENQIKNNVSKGNFPIRVLPTVKTSYSSDSVNYRDPNVDYLLKKLFNFSNVMFDFGELEKIKFEELVDKLHKPVTRRRYLSGLRYPQIHSNKSWLQFQRNIHQTALYDPMETDIKNLLHDITKQRIVRTKLKSGGTQIKLLISFQNGGSALFKPMRFAREVETIPDHYYFSDYERHHAEIAAFHLDWVMGFYRVPPTAGRTINMTSEILNVAEKKLRRKFFKSPVGNLCFYGDCEYYCDAEHAICGKPDLIEGSFATFLPSLDEADRVSWLNPWRRSYSKYKKASWETNSDYCEGVKQEAIYKNNRRLVELIDMHIFDFLIGNMDRHHYQTYSEFGNNTFYVHYDNGRGFGKTKHDELSILAPLYQCCQLSYETFLKLVKLYTGPRRLSDIMRRSLAKDSLNPILTESHLFALDRRVIKILKEVNKCIRKGNHIRDVIIHKHFE</sequence>
<comment type="cofactor">
    <cofactor evidence="8">
        <name>Mn(2+)</name>
        <dbReference type="ChEBI" id="CHEBI:29035"/>
    </cofactor>
</comment>
<evidence type="ECO:0000313" key="12">
    <source>
        <dbReference type="Proteomes" id="UP000596742"/>
    </source>
</evidence>
<gene>
    <name evidence="11" type="ORF">MGAL_10B065733</name>
</gene>
<name>A0A8B6GUE6_MYTGA</name>
<feature type="binding site" evidence="8">
    <location>
        <position position="205"/>
    </location>
    <ligand>
        <name>Mn(2+)</name>
        <dbReference type="ChEBI" id="CHEBI:29035"/>
    </ligand>
</feature>
<keyword evidence="8" id="KW-0479">Metal-binding</keyword>
<evidence type="ECO:0000256" key="6">
    <source>
        <dbReference type="PIRSR" id="PIRSR624869-1"/>
    </source>
</evidence>
<dbReference type="CDD" id="cd10314">
    <property type="entry name" value="FAM20_C"/>
    <property type="match status" value="1"/>
</dbReference>
<protein>
    <recommendedName>
        <fullName evidence="10">FAM20 C-terminal domain-containing protein</fullName>
    </recommendedName>
</protein>
<reference evidence="11" key="1">
    <citation type="submission" date="2018-11" db="EMBL/GenBank/DDBJ databases">
        <authorList>
            <person name="Alioto T."/>
            <person name="Alioto T."/>
        </authorList>
    </citation>
    <scope>NUCLEOTIDE SEQUENCE</scope>
</reference>
<dbReference type="InterPro" id="IPR009581">
    <property type="entry name" value="FAM20_C"/>
</dbReference>
<evidence type="ECO:0000256" key="4">
    <source>
        <dbReference type="ARBA" id="ARBA00023157"/>
    </source>
</evidence>
<feature type="binding site" evidence="7">
    <location>
        <position position="376"/>
    </location>
    <ligand>
        <name>ATP</name>
        <dbReference type="ChEBI" id="CHEBI:30616"/>
    </ligand>
</feature>
<keyword evidence="12" id="KW-1185">Reference proteome</keyword>
<evidence type="ECO:0000256" key="8">
    <source>
        <dbReference type="PIRSR" id="PIRSR624869-3"/>
    </source>
</evidence>
<dbReference type="PANTHER" id="PTHR12450:SF22">
    <property type="entry name" value="EXTRACELLULAR SERINE_THREONINE PROTEIN CG31145"/>
    <property type="match status" value="1"/>
</dbReference>
<dbReference type="EMBL" id="UYJE01009010">
    <property type="protein sequence ID" value="VDI69191.1"/>
    <property type="molecule type" value="Genomic_DNA"/>
</dbReference>
<dbReference type="GO" id="GO:0005524">
    <property type="term" value="F:ATP binding"/>
    <property type="evidence" value="ECO:0007669"/>
    <property type="project" value="UniProtKB-KW"/>
</dbReference>
<accession>A0A8B6GUE6</accession>
<dbReference type="Proteomes" id="UP000596742">
    <property type="component" value="Unassembled WGS sequence"/>
</dbReference>
<proteinExistence type="inferred from homology"/>
<feature type="region of interest" description="Disordered" evidence="9">
    <location>
        <begin position="1"/>
        <end position="20"/>
    </location>
</feature>
<evidence type="ECO:0000256" key="7">
    <source>
        <dbReference type="PIRSR" id="PIRSR624869-2"/>
    </source>
</evidence>
<dbReference type="OrthoDB" id="8583677at2759"/>
<dbReference type="GO" id="GO:0005794">
    <property type="term" value="C:Golgi apparatus"/>
    <property type="evidence" value="ECO:0007669"/>
    <property type="project" value="UniProtKB-SubCell"/>
</dbReference>
<feature type="active site" evidence="6">
    <location>
        <position position="356"/>
    </location>
</feature>
<comment type="similarity">
    <text evidence="2">Belongs to the FAM20 family.</text>
</comment>
<evidence type="ECO:0000313" key="11">
    <source>
        <dbReference type="EMBL" id="VDI69191.1"/>
    </source>
</evidence>
<dbReference type="GO" id="GO:0046872">
    <property type="term" value="F:metal ion binding"/>
    <property type="evidence" value="ECO:0007669"/>
    <property type="project" value="UniProtKB-KW"/>
</dbReference>
<dbReference type="PANTHER" id="PTHR12450">
    <property type="entry name" value="DENTIN MATRIX PROTEIN 4 PROTEIN FAM20"/>
    <property type="match status" value="1"/>
</dbReference>
<evidence type="ECO:0000259" key="10">
    <source>
        <dbReference type="Pfam" id="PF06702"/>
    </source>
</evidence>
<dbReference type="AlphaFoldDB" id="A0A8B6GUE6"/>
<keyword evidence="3" id="KW-0333">Golgi apparatus</keyword>
<evidence type="ECO:0000256" key="2">
    <source>
        <dbReference type="ARBA" id="ARBA00006557"/>
    </source>
</evidence>
<feature type="binding site" evidence="8">
    <location>
        <position position="376"/>
    </location>
    <ligand>
        <name>Mn(2+)</name>
        <dbReference type="ChEBI" id="CHEBI:29035"/>
    </ligand>
</feature>
<comment type="caution">
    <text evidence="11">The sequence shown here is derived from an EMBL/GenBank/DDBJ whole genome shotgun (WGS) entry which is preliminary data.</text>
</comment>
<feature type="binding site" evidence="7">
    <location>
        <position position="184"/>
    </location>
    <ligand>
        <name>ATP</name>
        <dbReference type="ChEBI" id="CHEBI:30616"/>
    </ligand>
</feature>
<evidence type="ECO:0000256" key="5">
    <source>
        <dbReference type="ARBA" id="ARBA00023180"/>
    </source>
</evidence>
<keyword evidence="7" id="KW-0547">Nucleotide-binding</keyword>
<keyword evidence="7" id="KW-0067">ATP-binding</keyword>
<dbReference type="Gene3D" id="1.10.1070.20">
    <property type="match status" value="1"/>
</dbReference>
<keyword evidence="4" id="KW-1015">Disulfide bond</keyword>
<comment type="subcellular location">
    <subcellularLocation>
        <location evidence="1">Golgi apparatus</location>
    </subcellularLocation>
</comment>
<evidence type="ECO:0000256" key="9">
    <source>
        <dbReference type="SAM" id="MobiDB-lite"/>
    </source>
</evidence>
<feature type="binding site" evidence="7">
    <location>
        <begin position="287"/>
        <end position="290"/>
    </location>
    <ligand>
        <name>ATP</name>
        <dbReference type="ChEBI" id="CHEBI:30616"/>
    </ligand>
</feature>
<dbReference type="GO" id="GO:0016773">
    <property type="term" value="F:phosphotransferase activity, alcohol group as acceptor"/>
    <property type="evidence" value="ECO:0007669"/>
    <property type="project" value="TreeGrafter"/>
</dbReference>
<keyword evidence="8" id="KW-0464">Manganese</keyword>
<evidence type="ECO:0000256" key="1">
    <source>
        <dbReference type="ARBA" id="ARBA00004555"/>
    </source>
</evidence>
<dbReference type="InterPro" id="IPR024869">
    <property type="entry name" value="FAM20"/>
</dbReference>
<dbReference type="Pfam" id="PF06702">
    <property type="entry name" value="Fam20C"/>
    <property type="match status" value="1"/>
</dbReference>
<feature type="domain" description="FAM20 C-terminal" evidence="10">
    <location>
        <begin position="251"/>
        <end position="463"/>
    </location>
</feature>
<evidence type="ECO:0000256" key="3">
    <source>
        <dbReference type="ARBA" id="ARBA00023034"/>
    </source>
</evidence>
<feature type="binding site" evidence="7">
    <location>
        <position position="168"/>
    </location>
    <ligand>
        <name>ATP</name>
        <dbReference type="ChEBI" id="CHEBI:30616"/>
    </ligand>
</feature>